<feature type="compositionally biased region" description="Polar residues" evidence="1">
    <location>
        <begin position="174"/>
        <end position="184"/>
    </location>
</feature>
<organism evidence="2 3">
    <name type="scientific">Armillaria borealis</name>
    <dbReference type="NCBI Taxonomy" id="47425"/>
    <lineage>
        <taxon>Eukaryota</taxon>
        <taxon>Fungi</taxon>
        <taxon>Dikarya</taxon>
        <taxon>Basidiomycota</taxon>
        <taxon>Agaricomycotina</taxon>
        <taxon>Agaricomycetes</taxon>
        <taxon>Agaricomycetidae</taxon>
        <taxon>Agaricales</taxon>
        <taxon>Marasmiineae</taxon>
        <taxon>Physalacriaceae</taxon>
        <taxon>Armillaria</taxon>
    </lineage>
</organism>
<name>A0AA39JL09_9AGAR</name>
<evidence type="ECO:0000313" key="3">
    <source>
        <dbReference type="Proteomes" id="UP001175226"/>
    </source>
</evidence>
<comment type="caution">
    <text evidence="2">The sequence shown here is derived from an EMBL/GenBank/DDBJ whole genome shotgun (WGS) entry which is preliminary data.</text>
</comment>
<proteinExistence type="predicted"/>
<reference evidence="2" key="1">
    <citation type="submission" date="2023-06" db="EMBL/GenBank/DDBJ databases">
        <authorList>
            <consortium name="Lawrence Berkeley National Laboratory"/>
            <person name="Ahrendt S."/>
            <person name="Sahu N."/>
            <person name="Indic B."/>
            <person name="Wong-Bajracharya J."/>
            <person name="Merenyi Z."/>
            <person name="Ke H.-M."/>
            <person name="Monk M."/>
            <person name="Kocsube S."/>
            <person name="Drula E."/>
            <person name="Lipzen A."/>
            <person name="Balint B."/>
            <person name="Henrissat B."/>
            <person name="Andreopoulos B."/>
            <person name="Martin F.M."/>
            <person name="Harder C.B."/>
            <person name="Rigling D."/>
            <person name="Ford K.L."/>
            <person name="Foster G.D."/>
            <person name="Pangilinan J."/>
            <person name="Papanicolaou A."/>
            <person name="Barry K."/>
            <person name="LaButti K."/>
            <person name="Viragh M."/>
            <person name="Koriabine M."/>
            <person name="Yan M."/>
            <person name="Riley R."/>
            <person name="Champramary S."/>
            <person name="Plett K.L."/>
            <person name="Tsai I.J."/>
            <person name="Slot J."/>
            <person name="Sipos G."/>
            <person name="Plett J."/>
            <person name="Nagy L.G."/>
            <person name="Grigoriev I.V."/>
        </authorList>
    </citation>
    <scope>NUCLEOTIDE SEQUENCE</scope>
    <source>
        <strain evidence="2">FPL87.14</strain>
    </source>
</reference>
<sequence length="331" mass="36425">MVEELDGVYDVLDSIAFSMRLVISEDDLRTMASTISFPPVNDLARPTEFQKLCQAVFDGLAGGTQRMAPSLSLLSMTDLGSVPLDLRSGLLESTGGFERCDLNWSTLTREAWVRDFWRRFLSDPDLAKLAYRALLPADAPKTASTENVAEMSEALVSLVYPVLSLRSSSAQPSNSVLRFSSENPSPGDLEEEQSFESSAISSDEHSPYLTPTTPSSSFARPSNLDSSTDDPEVEESVGSSAATPIRRGLPSPSRIPVACWRRRASVPLVQVTENASPLRVLRLRMDQPKRCTPSRFPTVVPTMRWKEESGTPARTARRCLACSQYSPRRSN</sequence>
<feature type="region of interest" description="Disordered" evidence="1">
    <location>
        <begin position="174"/>
        <end position="248"/>
    </location>
</feature>
<dbReference type="AlphaFoldDB" id="A0AA39JL09"/>
<protein>
    <submittedName>
        <fullName evidence="2">Uncharacterized protein</fullName>
    </submittedName>
</protein>
<evidence type="ECO:0000256" key="1">
    <source>
        <dbReference type="SAM" id="MobiDB-lite"/>
    </source>
</evidence>
<dbReference type="EMBL" id="JAUEPT010000018">
    <property type="protein sequence ID" value="KAK0444700.1"/>
    <property type="molecule type" value="Genomic_DNA"/>
</dbReference>
<dbReference type="Proteomes" id="UP001175226">
    <property type="component" value="Unassembled WGS sequence"/>
</dbReference>
<keyword evidence="3" id="KW-1185">Reference proteome</keyword>
<feature type="compositionally biased region" description="Low complexity" evidence="1">
    <location>
        <begin position="207"/>
        <end position="217"/>
    </location>
</feature>
<accession>A0AA39JL09</accession>
<gene>
    <name evidence="2" type="ORF">EV421DRAFT_1799085</name>
</gene>
<evidence type="ECO:0000313" key="2">
    <source>
        <dbReference type="EMBL" id="KAK0444700.1"/>
    </source>
</evidence>